<proteinExistence type="predicted"/>
<protein>
    <submittedName>
        <fullName evidence="1">Uncharacterized protein</fullName>
    </submittedName>
</protein>
<keyword evidence="2" id="KW-1185">Reference proteome</keyword>
<name>A0ACC2LFY2_PERAE</name>
<evidence type="ECO:0000313" key="2">
    <source>
        <dbReference type="Proteomes" id="UP001234297"/>
    </source>
</evidence>
<evidence type="ECO:0000313" key="1">
    <source>
        <dbReference type="EMBL" id="KAJ8632329.1"/>
    </source>
</evidence>
<dbReference type="EMBL" id="CM056816">
    <property type="protein sequence ID" value="KAJ8632329.1"/>
    <property type="molecule type" value="Genomic_DNA"/>
</dbReference>
<comment type="caution">
    <text evidence="1">The sequence shown here is derived from an EMBL/GenBank/DDBJ whole genome shotgun (WGS) entry which is preliminary data.</text>
</comment>
<dbReference type="Proteomes" id="UP001234297">
    <property type="component" value="Chromosome 8"/>
</dbReference>
<gene>
    <name evidence="1" type="ORF">MRB53_025665</name>
</gene>
<accession>A0ACC2LFY2</accession>
<sequence length="479" mass="51837">MGKTARWFRGLLGGKKAGGPAVSSDSKPPKEKKRWSFVRSLIEKDRAAPPPQAALHDDRNGSYREPPAAPYADGAVDPNKHAIAVAAATAAVAEAAVAAAQAAAAVVRLTSSSGRCAGAAYVSGRREESAAVMIQSAFRGYLARRALRALKGLVKLQALVRGHIVRQQTAEGLRHLQLLARVQARARAVRSHASFPSKGSQHTLGPATPEKQDRAYRSSSVKHDRSAILKRNTSKANGTDNVYIEGMQMNWLDHWMDEQSRDSQESPAKGRRANDDKGDKILEIDPGKPHFNSKRRNSSFQSSQSTLNCHSYTTLPDSPSKDSTIAQLSNPSPSSVEMQSLSPLRFHAEVDDMAFCTADNSPQFFSASSRPGSAKRGPFTPAKSDYSGSLLSRYSDYPNYMANTESSRAKVRSQSAPRQRPEFEKSSSTKRFSVHGFGDGRVSTGIAQLAQKSSSLHAKFASKAYPGSGRLDKLGMPVR</sequence>
<organism evidence="1 2">
    <name type="scientific">Persea americana</name>
    <name type="common">Avocado</name>
    <dbReference type="NCBI Taxonomy" id="3435"/>
    <lineage>
        <taxon>Eukaryota</taxon>
        <taxon>Viridiplantae</taxon>
        <taxon>Streptophyta</taxon>
        <taxon>Embryophyta</taxon>
        <taxon>Tracheophyta</taxon>
        <taxon>Spermatophyta</taxon>
        <taxon>Magnoliopsida</taxon>
        <taxon>Magnoliidae</taxon>
        <taxon>Laurales</taxon>
        <taxon>Lauraceae</taxon>
        <taxon>Persea</taxon>
    </lineage>
</organism>
<reference evidence="1 2" key="1">
    <citation type="journal article" date="2022" name="Hortic Res">
        <title>A haplotype resolved chromosomal level avocado genome allows analysis of novel avocado genes.</title>
        <authorList>
            <person name="Nath O."/>
            <person name="Fletcher S.J."/>
            <person name="Hayward A."/>
            <person name="Shaw L.M."/>
            <person name="Masouleh A.K."/>
            <person name="Furtado A."/>
            <person name="Henry R.J."/>
            <person name="Mitter N."/>
        </authorList>
    </citation>
    <scope>NUCLEOTIDE SEQUENCE [LARGE SCALE GENOMIC DNA]</scope>
    <source>
        <strain evidence="2">cv. Hass</strain>
    </source>
</reference>